<reference evidence="2 3" key="1">
    <citation type="submission" date="2017-03" db="EMBL/GenBank/DDBJ databases">
        <title>Draft genome sequence of Streptomyces scabrisporus NF3, endophyte isolated from Amphipterygium adstringens.</title>
        <authorList>
            <person name="Vazquez M."/>
            <person name="Ceapa C.D."/>
            <person name="Rodriguez Luna D."/>
            <person name="Sanchez Esquivel S."/>
        </authorList>
    </citation>
    <scope>NUCLEOTIDE SEQUENCE [LARGE SCALE GENOMIC DNA]</scope>
    <source>
        <strain evidence="2 3">NF3</strain>
    </source>
</reference>
<comment type="caution">
    <text evidence="2">The sequence shown here is derived from an EMBL/GenBank/DDBJ whole genome shotgun (WGS) entry which is preliminary data.</text>
</comment>
<dbReference type="Pfam" id="PF09250">
    <property type="entry name" value="Prim-Pol"/>
    <property type="match status" value="1"/>
</dbReference>
<dbReference type="AlphaFoldDB" id="A0A1T3NZ15"/>
<evidence type="ECO:0000313" key="2">
    <source>
        <dbReference type="EMBL" id="OPC81952.1"/>
    </source>
</evidence>
<gene>
    <name evidence="2" type="ORF">B4N89_14300</name>
</gene>
<dbReference type="Gene3D" id="3.30.720.160">
    <property type="entry name" value="Bifunctional DNA primase/polymerase, N-terminal"/>
    <property type="match status" value="1"/>
</dbReference>
<accession>A0A1T3NZ15</accession>
<name>A0A1T3NZ15_9ACTN</name>
<dbReference type="EMBL" id="MWQN01000001">
    <property type="protein sequence ID" value="OPC81952.1"/>
    <property type="molecule type" value="Genomic_DNA"/>
</dbReference>
<dbReference type="SMART" id="SM00943">
    <property type="entry name" value="Prim-Pol"/>
    <property type="match status" value="1"/>
</dbReference>
<evidence type="ECO:0000259" key="1">
    <source>
        <dbReference type="SMART" id="SM00943"/>
    </source>
</evidence>
<dbReference type="InterPro" id="IPR015330">
    <property type="entry name" value="DNA_primase/pol_bifunc_N"/>
</dbReference>
<proteinExistence type="predicted"/>
<organism evidence="2 3">
    <name type="scientific">Embleya scabrispora</name>
    <dbReference type="NCBI Taxonomy" id="159449"/>
    <lineage>
        <taxon>Bacteria</taxon>
        <taxon>Bacillati</taxon>
        <taxon>Actinomycetota</taxon>
        <taxon>Actinomycetes</taxon>
        <taxon>Kitasatosporales</taxon>
        <taxon>Streptomycetaceae</taxon>
        <taxon>Embleya</taxon>
    </lineage>
</organism>
<dbReference type="Proteomes" id="UP000190037">
    <property type="component" value="Unassembled WGS sequence"/>
</dbReference>
<dbReference type="SUPFAM" id="SSF56747">
    <property type="entry name" value="Prim-pol domain"/>
    <property type="match status" value="1"/>
</dbReference>
<dbReference type="CDD" id="cd04859">
    <property type="entry name" value="Prim_Pol"/>
    <property type="match status" value="1"/>
</dbReference>
<dbReference type="RefSeq" id="WP_078976225.1">
    <property type="nucleotide sequence ID" value="NZ_MWQN01000001.1"/>
</dbReference>
<sequence length="293" mass="30864">MTRPNPTLKAAALALAERGWHVFPLVPNGKKPAVSGWQERATTDAERIARCWDHGAYNIGLATGPTRLVVVDLDKPKTDTDVPPAEWAEQGATDGADVFTLLAAAAEQPCPGDTFTVGTPTGGQHLYFLAPEGVDFRNTAGKLGWKVDTRAVGGYVVGPGSLIDGAPYAILNDAPPAPLPKWLAELLRPAPLPPQEPMSIPVAIDRRTAYLNAAVTGQVNAVLDSPPHGHNIALYHSSVALGQLVAGGALSEYDVTDWLLTAAMRVGQGEGEARRTIRSGLAKGRARPRTVAA</sequence>
<dbReference type="OrthoDB" id="3218228at2"/>
<protein>
    <submittedName>
        <fullName evidence="2">DNA primase</fullName>
    </submittedName>
</protein>
<dbReference type="STRING" id="159449.B4N89_14300"/>
<feature type="domain" description="DNA primase/polymerase bifunctional N-terminal" evidence="1">
    <location>
        <begin position="12"/>
        <end position="183"/>
    </location>
</feature>
<evidence type="ECO:0000313" key="3">
    <source>
        <dbReference type="Proteomes" id="UP000190037"/>
    </source>
</evidence>
<keyword evidence="3" id="KW-1185">Reference proteome</keyword>